<dbReference type="EMBL" id="MCZK01000035">
    <property type="protein sequence ID" value="PMM76072.1"/>
    <property type="molecule type" value="Genomic_DNA"/>
</dbReference>
<gene>
    <name evidence="2" type="ORF">BCT49_22770</name>
</gene>
<dbReference type="RefSeq" id="WP_102434058.1">
    <property type="nucleotide sequence ID" value="NZ_CAWNVI010000035.1"/>
</dbReference>
<evidence type="ECO:0000313" key="2">
    <source>
        <dbReference type="EMBL" id="PMM76072.1"/>
    </source>
</evidence>
<keyword evidence="1" id="KW-0175">Coiled coil</keyword>
<feature type="coiled-coil region" evidence="1">
    <location>
        <begin position="82"/>
        <end position="109"/>
    </location>
</feature>
<evidence type="ECO:0000313" key="3">
    <source>
        <dbReference type="Proteomes" id="UP000235406"/>
    </source>
</evidence>
<dbReference type="AlphaFoldDB" id="A0A2N7KJ56"/>
<comment type="caution">
    <text evidence="2">The sequence shown here is derived from an EMBL/GenBank/DDBJ whole genome shotgun (WGS) entry which is preliminary data.</text>
</comment>
<protein>
    <submittedName>
        <fullName evidence="2">Uncharacterized protein</fullName>
    </submittedName>
</protein>
<sequence>MKKNINEALTNKQINDICRVIALWESKLTWQRLVEVIKRECGFYISRQSLSSYISIKKEYDLKKKELRGIVTTRSDLVDKDQAALIHKVERLEAQVRQLTKERDLQLETLERIFLNASEMPNVGRQGLRQLLEPREENT</sequence>
<dbReference type="Proteomes" id="UP000235406">
    <property type="component" value="Unassembled WGS sequence"/>
</dbReference>
<dbReference type="OrthoDB" id="8702396at2"/>
<name>A0A2N7KJ56_9VIBR</name>
<evidence type="ECO:0000256" key="1">
    <source>
        <dbReference type="SAM" id="Coils"/>
    </source>
</evidence>
<proteinExistence type="predicted"/>
<reference evidence="3" key="1">
    <citation type="submission" date="2016-07" db="EMBL/GenBank/DDBJ databases">
        <title>Nontailed viruses are major unrecognized killers of bacteria in the ocean.</title>
        <authorList>
            <person name="Kauffman K."/>
            <person name="Hussain F."/>
            <person name="Yang J."/>
            <person name="Arevalo P."/>
            <person name="Brown J."/>
            <person name="Cutler M."/>
            <person name="Kelly L."/>
            <person name="Polz M.F."/>
        </authorList>
    </citation>
    <scope>NUCLEOTIDE SEQUENCE [LARGE SCALE GENOMIC DNA]</scope>
    <source>
        <strain evidence="3">10N.261.46.F8</strain>
    </source>
</reference>
<organism evidence="2 3">
    <name type="scientific">Vibrio lentus</name>
    <dbReference type="NCBI Taxonomy" id="136468"/>
    <lineage>
        <taxon>Bacteria</taxon>
        <taxon>Pseudomonadati</taxon>
        <taxon>Pseudomonadota</taxon>
        <taxon>Gammaproteobacteria</taxon>
        <taxon>Vibrionales</taxon>
        <taxon>Vibrionaceae</taxon>
        <taxon>Vibrio</taxon>
    </lineage>
</organism>
<accession>A0A2N7KJ56</accession>